<feature type="domain" description="T6SS Phospholipase effector Tle1-like catalytic" evidence="1">
    <location>
        <begin position="9"/>
        <end position="338"/>
    </location>
</feature>
<keyword evidence="3" id="KW-1185">Reference proteome</keyword>
<dbReference type="PANTHER" id="PTHR33840">
    <property type="match status" value="1"/>
</dbReference>
<evidence type="ECO:0000313" key="3">
    <source>
        <dbReference type="Proteomes" id="UP000799423"/>
    </source>
</evidence>
<name>A0A6A7AVN4_9PLEO</name>
<proteinExistence type="predicted"/>
<dbReference type="OrthoDB" id="3057168at2759"/>
<evidence type="ECO:0000259" key="1">
    <source>
        <dbReference type="Pfam" id="PF09994"/>
    </source>
</evidence>
<reference evidence="2" key="1">
    <citation type="submission" date="2020-01" db="EMBL/GenBank/DDBJ databases">
        <authorList>
            <consortium name="DOE Joint Genome Institute"/>
            <person name="Haridas S."/>
            <person name="Albert R."/>
            <person name="Binder M."/>
            <person name="Bloem J."/>
            <person name="Labutti K."/>
            <person name="Salamov A."/>
            <person name="Andreopoulos B."/>
            <person name="Baker S.E."/>
            <person name="Barry K."/>
            <person name="Bills G."/>
            <person name="Bluhm B.H."/>
            <person name="Cannon C."/>
            <person name="Castanera R."/>
            <person name="Culley D.E."/>
            <person name="Daum C."/>
            <person name="Ezra D."/>
            <person name="Gonzalez J.B."/>
            <person name="Henrissat B."/>
            <person name="Kuo A."/>
            <person name="Liang C."/>
            <person name="Lipzen A."/>
            <person name="Lutzoni F."/>
            <person name="Magnuson J."/>
            <person name="Mondo S."/>
            <person name="Nolan M."/>
            <person name="Ohm R."/>
            <person name="Pangilinan J."/>
            <person name="Park H.-J."/>
            <person name="Ramirez L."/>
            <person name="Alfaro M."/>
            <person name="Sun H."/>
            <person name="Tritt A."/>
            <person name="Yoshinaga Y."/>
            <person name="Zwiers L.-H."/>
            <person name="Turgeon B.G."/>
            <person name="Goodwin S.B."/>
            <person name="Spatafora J.W."/>
            <person name="Crous P.W."/>
            <person name="Grigoriev I.V."/>
        </authorList>
    </citation>
    <scope>NUCLEOTIDE SEQUENCE</scope>
    <source>
        <strain evidence="2">IPT5</strain>
    </source>
</reference>
<evidence type="ECO:0000313" key="2">
    <source>
        <dbReference type="EMBL" id="KAF2846854.1"/>
    </source>
</evidence>
<dbReference type="PANTHER" id="PTHR33840:SF16">
    <property type="entry name" value="DUF2235 DOMAIN-CONTAINING PROTEIN"/>
    <property type="match status" value="1"/>
</dbReference>
<gene>
    <name evidence="2" type="ORF">T440DRAFT_220749</name>
</gene>
<accession>A0A6A7AVN4</accession>
<organism evidence="2 3">
    <name type="scientific">Plenodomus tracheiphilus IPT5</name>
    <dbReference type="NCBI Taxonomy" id="1408161"/>
    <lineage>
        <taxon>Eukaryota</taxon>
        <taxon>Fungi</taxon>
        <taxon>Dikarya</taxon>
        <taxon>Ascomycota</taxon>
        <taxon>Pezizomycotina</taxon>
        <taxon>Dothideomycetes</taxon>
        <taxon>Pleosporomycetidae</taxon>
        <taxon>Pleosporales</taxon>
        <taxon>Pleosporineae</taxon>
        <taxon>Leptosphaeriaceae</taxon>
        <taxon>Plenodomus</taxon>
    </lineage>
</organism>
<dbReference type="EMBL" id="MU006331">
    <property type="protein sequence ID" value="KAF2846854.1"/>
    <property type="molecule type" value="Genomic_DNA"/>
</dbReference>
<sequence>MDFDKPWGRRLIVCCDGTWQSSVSTKDNAPSNITKLCRLIARVGTDKDDHLKKFHQIVYYDSGIGTGALSASEARLQGGTGAGLAENVIEAYNFIVQNFEKGDEIFCFGFSRGAYTARAVAGLVGDIGVIRPTDMQFFPELYRLYMTNDEGEDFRKTKYWSWFVDGKLSKIGEERKAQGFSVESVAQDDGNWTEVELQQMAEVWEIRPHKHLALPNSRKVKVIGVFDTVGSLGIPDMVGLNLAKGRTQYGFHNVKLTEHIEHAYQALALDERRRAFRPTLWYIPDEVIRDPDRPTPELKQVWFPGVHINCGGGSNDCFSTMKGDSENLSTATLCWMLQCISPHLTIDRAAFEAYLAQYKRWLFRIRYACTYHHAGWGEWAWGFFPKPPHIPIINPAPSELAPPQRDPPHTHADFDFSWGTGPLVDSFTPMYHLNGTHLRRPGHEKVEEYNEEAKEYKWISLSEMGPTNEYIHPIVYHRSLVHGWDIHSPLKNKWKREHWRGKDGKERFWWYKDGEKETCALPEWAVLPNVSKDEYNFERKWYSECEKSEKTLSSLGKVKVFGDKDFLGVLDEQIDFGFDVQPQTQWP</sequence>
<dbReference type="Pfam" id="PF09994">
    <property type="entry name" value="T6SS_Tle1-like_cat"/>
    <property type="match status" value="1"/>
</dbReference>
<dbReference type="AlphaFoldDB" id="A0A6A7AVN4"/>
<dbReference type="Proteomes" id="UP000799423">
    <property type="component" value="Unassembled WGS sequence"/>
</dbReference>
<dbReference type="InterPro" id="IPR018712">
    <property type="entry name" value="Tle1-like_cat"/>
</dbReference>
<protein>
    <recommendedName>
        <fullName evidence="1">T6SS Phospholipase effector Tle1-like catalytic domain-containing protein</fullName>
    </recommendedName>
</protein>